<comment type="caution">
    <text evidence="2">The sequence shown here is derived from an EMBL/GenBank/DDBJ whole genome shotgun (WGS) entry which is preliminary data.</text>
</comment>
<protein>
    <submittedName>
        <fullName evidence="2">DUF1330 domain-containing protein</fullName>
    </submittedName>
</protein>
<dbReference type="Proteomes" id="UP001215503">
    <property type="component" value="Unassembled WGS sequence"/>
</dbReference>
<name>A0ABT5YRD6_9PROT</name>
<organism evidence="2 3">
    <name type="scientific">Aquibaculum arenosum</name>
    <dbReference type="NCBI Taxonomy" id="3032591"/>
    <lineage>
        <taxon>Bacteria</taxon>
        <taxon>Pseudomonadati</taxon>
        <taxon>Pseudomonadota</taxon>
        <taxon>Alphaproteobacteria</taxon>
        <taxon>Rhodospirillales</taxon>
        <taxon>Rhodovibrionaceae</taxon>
        <taxon>Aquibaculum</taxon>
    </lineage>
</organism>
<dbReference type="EMBL" id="JARHUD010000014">
    <property type="protein sequence ID" value="MDF2097447.1"/>
    <property type="molecule type" value="Genomic_DNA"/>
</dbReference>
<gene>
    <name evidence="2" type="ORF">P2G67_15835</name>
</gene>
<dbReference type="Gene3D" id="3.30.70.100">
    <property type="match status" value="1"/>
</dbReference>
<dbReference type="SUPFAM" id="SSF54909">
    <property type="entry name" value="Dimeric alpha+beta barrel"/>
    <property type="match status" value="1"/>
</dbReference>
<dbReference type="InterPro" id="IPR010753">
    <property type="entry name" value="DUF1330"/>
</dbReference>
<dbReference type="PANTHER" id="PTHR41521">
    <property type="match status" value="1"/>
</dbReference>
<dbReference type="Pfam" id="PF07045">
    <property type="entry name" value="DUF1330"/>
    <property type="match status" value="1"/>
</dbReference>
<feature type="domain" description="DUF1330" evidence="1">
    <location>
        <begin position="2"/>
        <end position="93"/>
    </location>
</feature>
<evidence type="ECO:0000259" key="1">
    <source>
        <dbReference type="Pfam" id="PF07045"/>
    </source>
</evidence>
<keyword evidence="3" id="KW-1185">Reference proteome</keyword>
<sequence length="94" mass="10451">MPAYWIAHVQVTDPERYRGYTELAPAAFAKHGARFLARGGESETFEGTTYERQVVIEFPDLESARACYRSPEYQAAKAKRDGACVAHVSIVIGL</sequence>
<proteinExistence type="predicted"/>
<evidence type="ECO:0000313" key="3">
    <source>
        <dbReference type="Proteomes" id="UP001215503"/>
    </source>
</evidence>
<accession>A0ABT5YRD6</accession>
<dbReference type="PANTHER" id="PTHR41521:SF4">
    <property type="entry name" value="BLR0684 PROTEIN"/>
    <property type="match status" value="1"/>
</dbReference>
<dbReference type="InterPro" id="IPR011008">
    <property type="entry name" value="Dimeric_a/b-barrel"/>
</dbReference>
<reference evidence="2 3" key="1">
    <citation type="submission" date="2023-03" db="EMBL/GenBank/DDBJ databases">
        <title>Fodinicurvata sp. CAU 1616 isolated from sea sendiment.</title>
        <authorList>
            <person name="Kim W."/>
        </authorList>
    </citation>
    <scope>NUCLEOTIDE SEQUENCE [LARGE SCALE GENOMIC DNA]</scope>
    <source>
        <strain evidence="2 3">CAU 1616</strain>
    </source>
</reference>
<dbReference type="RefSeq" id="WP_275824275.1">
    <property type="nucleotide sequence ID" value="NZ_JARHUD010000014.1"/>
</dbReference>
<evidence type="ECO:0000313" key="2">
    <source>
        <dbReference type="EMBL" id="MDF2097447.1"/>
    </source>
</evidence>